<dbReference type="EnsemblMetazoa" id="G24103.3">
    <property type="protein sequence ID" value="G24103.3:cds"/>
    <property type="gene ID" value="G24103"/>
</dbReference>
<evidence type="ECO:0000313" key="4">
    <source>
        <dbReference type="Proteomes" id="UP000005408"/>
    </source>
</evidence>
<feature type="region of interest" description="Disordered" evidence="1">
    <location>
        <begin position="445"/>
        <end position="490"/>
    </location>
</feature>
<feature type="compositionally biased region" description="Polar residues" evidence="1">
    <location>
        <begin position="158"/>
        <end position="177"/>
    </location>
</feature>
<organism evidence="3 4">
    <name type="scientific">Magallana gigas</name>
    <name type="common">Pacific oyster</name>
    <name type="synonym">Crassostrea gigas</name>
    <dbReference type="NCBI Taxonomy" id="29159"/>
    <lineage>
        <taxon>Eukaryota</taxon>
        <taxon>Metazoa</taxon>
        <taxon>Spiralia</taxon>
        <taxon>Lophotrochozoa</taxon>
        <taxon>Mollusca</taxon>
        <taxon>Bivalvia</taxon>
        <taxon>Autobranchia</taxon>
        <taxon>Pteriomorphia</taxon>
        <taxon>Ostreida</taxon>
        <taxon>Ostreoidea</taxon>
        <taxon>Ostreidae</taxon>
        <taxon>Magallana</taxon>
    </lineage>
</organism>
<evidence type="ECO:0000256" key="1">
    <source>
        <dbReference type="SAM" id="MobiDB-lite"/>
    </source>
</evidence>
<feature type="region of interest" description="Disordered" evidence="1">
    <location>
        <begin position="1"/>
        <end position="24"/>
    </location>
</feature>
<dbReference type="Proteomes" id="UP000005408">
    <property type="component" value="Unassembled WGS sequence"/>
</dbReference>
<feature type="region of interest" description="Disordered" evidence="1">
    <location>
        <begin position="133"/>
        <end position="202"/>
    </location>
</feature>
<feature type="compositionally biased region" description="Basic and acidic residues" evidence="1">
    <location>
        <begin position="189"/>
        <end position="202"/>
    </location>
</feature>
<dbReference type="InterPro" id="IPR031981">
    <property type="entry name" value="MIEAP_C"/>
</dbReference>
<sequence length="608" mass="69187">MADKQALVPTPSAGNPNISSKTSTGNTKYYMKEVLREYENDKNYEQAFEECKDLLAAKGKLATSVYGISNPGPVVSFKEENITEEHRTYKPNLAQILMDACKKRIKNSTLAWREYIDCIKKHEYAQEVLSVSQSTLDGQGGGEKTPDITQDIKGSDYVDSQNDNLQNTVDGSQQTCPEQAPIDPANTVKADEQPPKENEEQKQTLTLLKLLDKDEHKDVDEFEEAHQDFVHMFTCQAVLRSSFPHANVLQHVTVNIDKAEDVPEDVRERALYRYLTNLKPETFDGHYSDIWREYGTLLMAENLLDLARKANGPDQNLYVVVRKTQFYEMQSELQLKTQEVEELSTRLSKFASQQLTEGNPNIADLSDTHRPTRLGEMYSQLFDDEWSEAFEAFKDSTIAKEGDDDDELYPNILSILQTLVTEAFSFCREKSCEQLQELENKIKEALRQNTADTPQTKTADSEEKMEVDQSPPEAGDNKVEKPSQGALDQTVERHSKELRKAASAETVKYQAQIFIKERLPKVLQDDKVRQDQRVISYVLKCVELCWFMNVQDPPMELVAPKEGEDVDKNLFSHHGRKGKKVQTCVWAALLLHKEGPVVCKGYILPKPK</sequence>
<feature type="compositionally biased region" description="Polar residues" evidence="1">
    <location>
        <begin position="12"/>
        <end position="24"/>
    </location>
</feature>
<accession>A0A8W8KMA0</accession>
<dbReference type="AlphaFoldDB" id="A0A8W8KMA0"/>
<reference evidence="3" key="1">
    <citation type="submission" date="2022-08" db="UniProtKB">
        <authorList>
            <consortium name="EnsemblMetazoa"/>
        </authorList>
    </citation>
    <scope>IDENTIFICATION</scope>
    <source>
        <strain evidence="3">05x7-T-G4-1.051#20</strain>
    </source>
</reference>
<name>A0A8W8KMA0_MAGGI</name>
<feature type="domain" description="Mitochondria-eating protein C-terminal" evidence="2">
    <location>
        <begin position="370"/>
        <end position="604"/>
    </location>
</feature>
<keyword evidence="4" id="KW-1185">Reference proteome</keyword>
<dbReference type="Pfam" id="PF16026">
    <property type="entry name" value="MIEAP"/>
    <property type="match status" value="1"/>
</dbReference>
<proteinExistence type="predicted"/>
<feature type="compositionally biased region" description="Polar residues" evidence="1">
    <location>
        <begin position="447"/>
        <end position="458"/>
    </location>
</feature>
<dbReference type="OMA" id="LAWREYI"/>
<evidence type="ECO:0000259" key="2">
    <source>
        <dbReference type="Pfam" id="PF16026"/>
    </source>
</evidence>
<evidence type="ECO:0000313" key="3">
    <source>
        <dbReference type="EnsemblMetazoa" id="G24103.3:cds"/>
    </source>
</evidence>
<dbReference type="OrthoDB" id="6141897at2759"/>
<protein>
    <recommendedName>
        <fullName evidence="2">Mitochondria-eating protein C-terminal domain-containing protein</fullName>
    </recommendedName>
</protein>